<name>A0ABT6F6X9_9BACT</name>
<sequence length="348" mass="38165">MRTQIAIPSLVRVKSGALDRLGLYLKRNDHLRTIVLVSQGMVPAYVERVRASLVENGVACDDWIEVDDASFERAAELFQAVRKETKAVIGLGGGKALDVAKYVAFLARLPYYATPTSLSNDGFCSPQSSLTVQGRRKSLAAALPFGVIVDLDVCKDAPRPLWLSGVGDLASKITAIHDWKLAFHAVGEPVDDFAALLSDATVYQYLGQPSFDIQGARLLSTSLMFNGIAMEICGSSRPASGSEHLISHALDSLSKRPRLHGLQVGVATYLMSLVQVNESSKIDELFERTGFWTLIRSDPFSRDEWIQAIRMAPSIKDEFYTVLSQERAVERAITLLDEDGPLRGCFLS</sequence>
<evidence type="ECO:0000256" key="7">
    <source>
        <dbReference type="ARBA" id="ARBA00023098"/>
    </source>
</evidence>
<dbReference type="Pfam" id="PF13685">
    <property type="entry name" value="Fe-ADH_2"/>
    <property type="match status" value="1"/>
</dbReference>
<keyword evidence="11" id="KW-1185">Reference proteome</keyword>
<comment type="caution">
    <text evidence="10">The sequence shown here is derived from an EMBL/GenBank/DDBJ whole genome shotgun (WGS) entry which is preliminary data.</text>
</comment>
<evidence type="ECO:0000256" key="6">
    <source>
        <dbReference type="ARBA" id="ARBA00023027"/>
    </source>
</evidence>
<keyword evidence="8" id="KW-0594">Phospholipid biosynthesis</keyword>
<dbReference type="EMBL" id="JARRAG010000001">
    <property type="protein sequence ID" value="MDG3003352.1"/>
    <property type="molecule type" value="Genomic_DNA"/>
</dbReference>
<dbReference type="Gene3D" id="1.20.1090.10">
    <property type="entry name" value="Dehydroquinate synthase-like - alpha domain"/>
    <property type="match status" value="1"/>
</dbReference>
<evidence type="ECO:0000313" key="11">
    <source>
        <dbReference type="Proteomes" id="UP001216907"/>
    </source>
</evidence>
<evidence type="ECO:0000256" key="2">
    <source>
        <dbReference type="ARBA" id="ARBA00022516"/>
    </source>
</evidence>
<keyword evidence="9" id="KW-1208">Phospholipid metabolism</keyword>
<organism evidence="10 11">
    <name type="scientific">Paludisphaera mucosa</name>
    <dbReference type="NCBI Taxonomy" id="3030827"/>
    <lineage>
        <taxon>Bacteria</taxon>
        <taxon>Pseudomonadati</taxon>
        <taxon>Planctomycetota</taxon>
        <taxon>Planctomycetia</taxon>
        <taxon>Isosphaerales</taxon>
        <taxon>Isosphaeraceae</taxon>
        <taxon>Paludisphaera</taxon>
    </lineage>
</organism>
<keyword evidence="4" id="KW-0521">NADP</keyword>
<dbReference type="InterPro" id="IPR016205">
    <property type="entry name" value="Glycerol_DH"/>
</dbReference>
<evidence type="ECO:0000256" key="4">
    <source>
        <dbReference type="ARBA" id="ARBA00022857"/>
    </source>
</evidence>
<evidence type="ECO:0000313" key="10">
    <source>
        <dbReference type="EMBL" id="MDG3003352.1"/>
    </source>
</evidence>
<dbReference type="PANTHER" id="PTHR43616">
    <property type="entry name" value="GLYCEROL DEHYDROGENASE"/>
    <property type="match status" value="1"/>
</dbReference>
<proteinExistence type="predicted"/>
<gene>
    <name evidence="10" type="ORF">PZE19_06210</name>
</gene>
<dbReference type="PIRSF" id="PIRSF000112">
    <property type="entry name" value="Glycerol_dehydrogenase"/>
    <property type="match status" value="1"/>
</dbReference>
<keyword evidence="1" id="KW-0963">Cytoplasm</keyword>
<dbReference type="InterPro" id="IPR032837">
    <property type="entry name" value="G1PDH"/>
</dbReference>
<evidence type="ECO:0000256" key="5">
    <source>
        <dbReference type="ARBA" id="ARBA00023002"/>
    </source>
</evidence>
<keyword evidence="3" id="KW-0479">Metal-binding</keyword>
<evidence type="ECO:0000256" key="9">
    <source>
        <dbReference type="ARBA" id="ARBA00023264"/>
    </source>
</evidence>
<dbReference type="PANTHER" id="PTHR43616:SF5">
    <property type="entry name" value="GLYCEROL DEHYDROGENASE 1"/>
    <property type="match status" value="1"/>
</dbReference>
<dbReference type="SUPFAM" id="SSF56796">
    <property type="entry name" value="Dehydroquinate synthase-like"/>
    <property type="match status" value="1"/>
</dbReference>
<dbReference type="RefSeq" id="WP_277859705.1">
    <property type="nucleotide sequence ID" value="NZ_JARRAG010000001.1"/>
</dbReference>
<reference evidence="10 11" key="1">
    <citation type="submission" date="2023-03" db="EMBL/GenBank/DDBJ databases">
        <title>Paludisphaera mucosa sp. nov. a novel planctomycete from northern fen.</title>
        <authorList>
            <person name="Ivanova A."/>
        </authorList>
    </citation>
    <scope>NUCLEOTIDE SEQUENCE [LARGE SCALE GENOMIC DNA]</scope>
    <source>
        <strain evidence="10 11">Pla2</strain>
    </source>
</reference>
<evidence type="ECO:0000256" key="3">
    <source>
        <dbReference type="ARBA" id="ARBA00022723"/>
    </source>
</evidence>
<dbReference type="Proteomes" id="UP001216907">
    <property type="component" value="Unassembled WGS sequence"/>
</dbReference>
<protein>
    <submittedName>
        <fullName evidence="10">Iron-containing alcohol dehydrogenase family protein</fullName>
    </submittedName>
</protein>
<dbReference type="CDD" id="cd08174">
    <property type="entry name" value="G1PDH-like"/>
    <property type="match status" value="1"/>
</dbReference>
<keyword evidence="5" id="KW-0560">Oxidoreductase</keyword>
<keyword evidence="6" id="KW-0520">NAD</keyword>
<evidence type="ECO:0000256" key="1">
    <source>
        <dbReference type="ARBA" id="ARBA00022490"/>
    </source>
</evidence>
<dbReference type="Gene3D" id="3.40.50.1970">
    <property type="match status" value="1"/>
</dbReference>
<evidence type="ECO:0000256" key="8">
    <source>
        <dbReference type="ARBA" id="ARBA00023209"/>
    </source>
</evidence>
<accession>A0ABT6F6X9</accession>
<keyword evidence="2" id="KW-0444">Lipid biosynthesis</keyword>
<keyword evidence="7" id="KW-0443">Lipid metabolism</keyword>